<protein>
    <recommendedName>
        <fullName evidence="4">SMODS-associating 2TM beta-strand rich effector domain-containing protein</fullName>
    </recommendedName>
</protein>
<evidence type="ECO:0000313" key="2">
    <source>
        <dbReference type="EMBL" id="RJY17661.1"/>
    </source>
</evidence>
<keyword evidence="1" id="KW-0812">Transmembrane</keyword>
<dbReference type="OrthoDB" id="6400860at2"/>
<keyword evidence="3" id="KW-1185">Reference proteome</keyword>
<evidence type="ECO:0000313" key="3">
    <source>
        <dbReference type="Proteomes" id="UP000273022"/>
    </source>
</evidence>
<keyword evidence="1" id="KW-1133">Transmembrane helix</keyword>
<sequence>MNFLDAFWPSFWSAIAAGFSLTLLFFLIREKVYGKTDISGKWHFNMTTEKTAYNPYKNMELRYIAILWLEGNEIHGTVEKVHEFSSTTNEAGRSYVGENRSRGVVTGVYEKKYFGKDKIHIHISEQGKGRESTNFFTLRFSKCINFRVEEIKLSGTFSSFVADQEGSSSWQRKCF</sequence>
<comment type="caution">
    <text evidence="2">The sequence shown here is derived from an EMBL/GenBank/DDBJ whole genome shotgun (WGS) entry which is preliminary data.</text>
</comment>
<evidence type="ECO:0008006" key="4">
    <source>
        <dbReference type="Google" id="ProtNLM"/>
    </source>
</evidence>
<dbReference type="RefSeq" id="WP_121853071.1">
    <property type="nucleotide sequence ID" value="NZ_CP037952.1"/>
</dbReference>
<name>A0A3A6UFP1_9GAMM</name>
<accession>A0A3A6UFP1</accession>
<keyword evidence="1" id="KW-0472">Membrane</keyword>
<gene>
    <name evidence="2" type="ORF">D5R81_07690</name>
</gene>
<dbReference type="Proteomes" id="UP000273022">
    <property type="component" value="Unassembled WGS sequence"/>
</dbReference>
<reference evidence="2 3" key="1">
    <citation type="submission" date="2018-09" db="EMBL/GenBank/DDBJ databases">
        <title>Phylogeny of the Shewanellaceae, and recommendation for two new genera, Pseudoshewanella and Parashewanella.</title>
        <authorList>
            <person name="Wang G."/>
        </authorList>
    </citation>
    <scope>NUCLEOTIDE SEQUENCE [LARGE SCALE GENOMIC DNA]</scope>
    <source>
        <strain evidence="2 3">KCTC 22492</strain>
    </source>
</reference>
<feature type="transmembrane region" description="Helical" evidence="1">
    <location>
        <begin position="6"/>
        <end position="28"/>
    </location>
</feature>
<organism evidence="2 3">
    <name type="scientific">Parashewanella spongiae</name>
    <dbReference type="NCBI Taxonomy" id="342950"/>
    <lineage>
        <taxon>Bacteria</taxon>
        <taxon>Pseudomonadati</taxon>
        <taxon>Pseudomonadota</taxon>
        <taxon>Gammaproteobacteria</taxon>
        <taxon>Alteromonadales</taxon>
        <taxon>Shewanellaceae</taxon>
        <taxon>Parashewanella</taxon>
    </lineage>
</organism>
<evidence type="ECO:0000256" key="1">
    <source>
        <dbReference type="SAM" id="Phobius"/>
    </source>
</evidence>
<dbReference type="EMBL" id="QYYH01000037">
    <property type="protein sequence ID" value="RJY17661.1"/>
    <property type="molecule type" value="Genomic_DNA"/>
</dbReference>
<proteinExistence type="predicted"/>
<dbReference type="AlphaFoldDB" id="A0A3A6UFP1"/>